<comment type="caution">
    <text evidence="2">The sequence shown here is derived from an EMBL/GenBank/DDBJ whole genome shotgun (WGS) entry which is preliminary data.</text>
</comment>
<evidence type="ECO:0000313" key="3">
    <source>
        <dbReference type="Proteomes" id="UP001177670"/>
    </source>
</evidence>
<keyword evidence="3" id="KW-1185">Reference proteome</keyword>
<name>A0AA40KFJ2_9HYME</name>
<dbReference type="EMBL" id="JAHYIQ010000044">
    <property type="protein sequence ID" value="KAK1118221.1"/>
    <property type="molecule type" value="Genomic_DNA"/>
</dbReference>
<dbReference type="Proteomes" id="UP001177670">
    <property type="component" value="Unassembled WGS sequence"/>
</dbReference>
<keyword evidence="1" id="KW-0175">Coiled coil</keyword>
<dbReference type="AlphaFoldDB" id="A0AA40KFJ2"/>
<protein>
    <submittedName>
        <fullName evidence="2">Uncharacterized protein</fullName>
    </submittedName>
</protein>
<proteinExistence type="predicted"/>
<organism evidence="2 3">
    <name type="scientific">Melipona bicolor</name>
    <dbReference type="NCBI Taxonomy" id="60889"/>
    <lineage>
        <taxon>Eukaryota</taxon>
        <taxon>Metazoa</taxon>
        <taxon>Ecdysozoa</taxon>
        <taxon>Arthropoda</taxon>
        <taxon>Hexapoda</taxon>
        <taxon>Insecta</taxon>
        <taxon>Pterygota</taxon>
        <taxon>Neoptera</taxon>
        <taxon>Endopterygota</taxon>
        <taxon>Hymenoptera</taxon>
        <taxon>Apocrita</taxon>
        <taxon>Aculeata</taxon>
        <taxon>Apoidea</taxon>
        <taxon>Anthophila</taxon>
        <taxon>Apidae</taxon>
        <taxon>Melipona</taxon>
    </lineage>
</organism>
<reference evidence="2" key="1">
    <citation type="submission" date="2021-10" db="EMBL/GenBank/DDBJ databases">
        <title>Melipona bicolor Genome sequencing and assembly.</title>
        <authorList>
            <person name="Araujo N.S."/>
            <person name="Arias M.C."/>
        </authorList>
    </citation>
    <scope>NUCLEOTIDE SEQUENCE</scope>
    <source>
        <strain evidence="2">USP_2M_L1-L4_2017</strain>
        <tissue evidence="2">Whole body</tissue>
    </source>
</reference>
<evidence type="ECO:0000256" key="1">
    <source>
        <dbReference type="SAM" id="Coils"/>
    </source>
</evidence>
<feature type="coiled-coil region" evidence="1">
    <location>
        <begin position="59"/>
        <end position="90"/>
    </location>
</feature>
<accession>A0AA40KFJ2</accession>
<evidence type="ECO:0000313" key="2">
    <source>
        <dbReference type="EMBL" id="KAK1118221.1"/>
    </source>
</evidence>
<sequence length="194" mass="22362">MANSSDSENFDEDIASLVTNLESLTKLINKTNGINKKSSNHDDLLRKITKRFDILDQVLEKLRTIMRKLNVAYEEQNRELKRRANNIKTRAYSETVYTDVCTEITDDESIQYTARTTHDAQTRRCYQEPTEQRETIYNEPAKPSEALHTVETLNGINDARMEELIKSVRFARIRVSDAASLLRMILKMDGENSG</sequence>
<gene>
    <name evidence="2" type="ORF">K0M31_015266</name>
</gene>